<dbReference type="SUPFAM" id="SSF52402">
    <property type="entry name" value="Adenine nucleotide alpha hydrolases-like"/>
    <property type="match status" value="2"/>
</dbReference>
<evidence type="ECO:0000313" key="2">
    <source>
        <dbReference type="EMBL" id="UOQ68414.1"/>
    </source>
</evidence>
<protein>
    <submittedName>
        <fullName evidence="2">Universal stress protein</fullName>
    </submittedName>
</protein>
<evidence type="ECO:0000259" key="1">
    <source>
        <dbReference type="Pfam" id="PF00582"/>
    </source>
</evidence>
<name>A0ABY4GBW7_9BACT</name>
<proteinExistence type="predicted"/>
<dbReference type="Gene3D" id="3.40.50.620">
    <property type="entry name" value="HUPs"/>
    <property type="match status" value="2"/>
</dbReference>
<evidence type="ECO:0000313" key="3">
    <source>
        <dbReference type="Proteomes" id="UP000830401"/>
    </source>
</evidence>
<organism evidence="2 3">
    <name type="scientific">Hymenobacter volaticus</name>
    <dbReference type="NCBI Taxonomy" id="2932254"/>
    <lineage>
        <taxon>Bacteria</taxon>
        <taxon>Pseudomonadati</taxon>
        <taxon>Bacteroidota</taxon>
        <taxon>Cytophagia</taxon>
        <taxon>Cytophagales</taxon>
        <taxon>Hymenobacteraceae</taxon>
        <taxon>Hymenobacter</taxon>
    </lineage>
</organism>
<dbReference type="InterPro" id="IPR014729">
    <property type="entry name" value="Rossmann-like_a/b/a_fold"/>
</dbReference>
<dbReference type="Pfam" id="PF00582">
    <property type="entry name" value="Usp"/>
    <property type="match status" value="2"/>
</dbReference>
<dbReference type="InterPro" id="IPR006016">
    <property type="entry name" value="UspA"/>
</dbReference>
<sequence>MTPTLLIVSDFVAGANSALDFATLLAQALGAQLVLLHMQDVEALKAEQSTTQLPVSSSATQALHALAQALPVPAVGEVGVGPMEDVLQTAISRHHPTLIVLSRPMGATTADVPVTTTALNVLRSHACGLLVVPATSKVGLPERVLLAADGGKFTLGTCVDSVRNLLVALHAQLIVGHVTESATQHTAPQALASVVRTGLTLNLPAVTTTHVCHAEPTTGILQAVAEQRADLLAVVARPHTLLWSLFRQTVTAQLVLQSPVPVLVLPAQPQPAATSAHASARRAPSAIR</sequence>
<dbReference type="EMBL" id="CP095061">
    <property type="protein sequence ID" value="UOQ68414.1"/>
    <property type="molecule type" value="Genomic_DNA"/>
</dbReference>
<keyword evidence="3" id="KW-1185">Reference proteome</keyword>
<dbReference type="RefSeq" id="WP_245125527.1">
    <property type="nucleotide sequence ID" value="NZ_CP095061.1"/>
</dbReference>
<reference evidence="2" key="1">
    <citation type="submission" date="2022-04" db="EMBL/GenBank/DDBJ databases">
        <title>Hymenobacter sp. isolated from the air.</title>
        <authorList>
            <person name="Won M."/>
            <person name="Lee C.-M."/>
            <person name="Woen H.-Y."/>
            <person name="Kwon S.-W."/>
        </authorList>
    </citation>
    <scope>NUCLEOTIDE SEQUENCE</scope>
    <source>
        <strain evidence="2">5420S-77</strain>
    </source>
</reference>
<dbReference type="Proteomes" id="UP000830401">
    <property type="component" value="Chromosome"/>
</dbReference>
<feature type="domain" description="UspA" evidence="1">
    <location>
        <begin position="142"/>
        <end position="266"/>
    </location>
</feature>
<gene>
    <name evidence="2" type="ORF">MUN86_11535</name>
</gene>
<feature type="domain" description="UspA" evidence="1">
    <location>
        <begin position="3"/>
        <end position="133"/>
    </location>
</feature>
<accession>A0ABY4GBW7</accession>